<keyword evidence="7 9" id="KW-0472">Membrane</keyword>
<evidence type="ECO:0000256" key="3">
    <source>
        <dbReference type="ARBA" id="ARBA00022475"/>
    </source>
</evidence>
<dbReference type="PANTHER" id="PTHR38686:SF1">
    <property type="entry name" value="APOLIPOPROTEIN N-ACYLTRANSFERASE"/>
    <property type="match status" value="1"/>
</dbReference>
<feature type="transmembrane region" description="Helical" evidence="9">
    <location>
        <begin position="186"/>
        <end position="207"/>
    </location>
</feature>
<dbReference type="HAMAP" id="MF_01148">
    <property type="entry name" value="Lnt"/>
    <property type="match status" value="1"/>
</dbReference>
<dbReference type="InterPro" id="IPR004563">
    <property type="entry name" value="Apolipo_AcylTrfase"/>
</dbReference>
<feature type="domain" description="CN hydrolase" evidence="10">
    <location>
        <begin position="255"/>
        <end position="505"/>
    </location>
</feature>
<reference evidence="11 12" key="1">
    <citation type="journal article" date="2006" name="Genome Biol.">
        <title>The genome of Rhizobium leguminosarum has recognizable core and accessory components.</title>
        <authorList>
            <person name="Young J.W."/>
            <person name="Crossman L.C."/>
            <person name="Johnston A.W.B."/>
            <person name="Thomson N.R."/>
            <person name="Ghazoui Z.F."/>
            <person name="Hull K.H."/>
            <person name="Wexler M."/>
            <person name="Curson A.R.J."/>
            <person name="Todd J.D."/>
            <person name="Poole P.S."/>
            <person name="Mauchline T.H."/>
            <person name="East A.K."/>
            <person name="Quail M.A."/>
            <person name="Churcher C."/>
            <person name="Arrowsmith C."/>
            <person name="Cherevach A."/>
            <person name="Chillingworth T."/>
            <person name="Clarke K."/>
            <person name="Cronin A."/>
            <person name="Davis P."/>
            <person name="Fraser A."/>
            <person name="Hance Z."/>
            <person name="Hauser H."/>
            <person name="Jagels K."/>
            <person name="Moule S."/>
            <person name="Mungall K."/>
            <person name="Norbertczak H."/>
            <person name="Rabbinowitsch E."/>
            <person name="Sanders M."/>
            <person name="Simmonds M."/>
            <person name="Whitehead S."/>
            <person name="Parkhill J."/>
        </authorList>
    </citation>
    <scope>NUCLEOTIDE SEQUENCE [LARGE SCALE GENOMIC DNA]</scope>
    <source>
        <strain evidence="12">DSM 114642 / LMG 32736 / 3841</strain>
    </source>
</reference>
<dbReference type="UniPathway" id="UPA00666"/>
<evidence type="ECO:0000313" key="12">
    <source>
        <dbReference type="Proteomes" id="UP000006575"/>
    </source>
</evidence>
<evidence type="ECO:0000256" key="1">
    <source>
        <dbReference type="ARBA" id="ARBA00004651"/>
    </source>
</evidence>
<keyword evidence="12" id="KW-1185">Reference proteome</keyword>
<dbReference type="InterPro" id="IPR045378">
    <property type="entry name" value="LNT_N"/>
</dbReference>
<dbReference type="GO" id="GO:0016410">
    <property type="term" value="F:N-acyltransferase activity"/>
    <property type="evidence" value="ECO:0007669"/>
    <property type="project" value="UniProtKB-UniRule"/>
</dbReference>
<comment type="function">
    <text evidence="9">Catalyzes the phospholipid dependent N-acylation of the N-terminal cysteine of apolipoprotein, the last step in lipoprotein maturation.</text>
</comment>
<dbReference type="SUPFAM" id="SSF56317">
    <property type="entry name" value="Carbon-nitrogen hydrolase"/>
    <property type="match status" value="1"/>
</dbReference>
<feature type="transmembrane region" description="Helical" evidence="9">
    <location>
        <begin position="145"/>
        <end position="166"/>
    </location>
</feature>
<keyword evidence="3 9" id="KW-1003">Cell membrane</keyword>
<dbReference type="InterPro" id="IPR036526">
    <property type="entry name" value="C-N_Hydrolase_sf"/>
</dbReference>
<dbReference type="PROSITE" id="PS50263">
    <property type="entry name" value="CN_HYDROLASE"/>
    <property type="match status" value="1"/>
</dbReference>
<feature type="transmembrane region" description="Helical" evidence="9">
    <location>
        <begin position="45"/>
        <end position="64"/>
    </location>
</feature>
<gene>
    <name evidence="11" type="primary">int</name>
    <name evidence="9" type="synonym">lnt</name>
    <name evidence="11" type="ordered locus">RL0391</name>
</gene>
<evidence type="ECO:0000256" key="2">
    <source>
        <dbReference type="ARBA" id="ARBA00010065"/>
    </source>
</evidence>
<dbReference type="eggNOG" id="COG0815">
    <property type="taxonomic scope" value="Bacteria"/>
</dbReference>
<keyword evidence="6 9" id="KW-1133">Transmembrane helix</keyword>
<evidence type="ECO:0000256" key="6">
    <source>
        <dbReference type="ARBA" id="ARBA00022989"/>
    </source>
</evidence>
<evidence type="ECO:0000256" key="8">
    <source>
        <dbReference type="ARBA" id="ARBA00023315"/>
    </source>
</evidence>
<dbReference type="EMBL" id="AM236080">
    <property type="protein sequence ID" value="CAK05882.1"/>
    <property type="molecule type" value="Genomic_DNA"/>
</dbReference>
<dbReference type="KEGG" id="rle:RL0391"/>
<evidence type="ECO:0000256" key="5">
    <source>
        <dbReference type="ARBA" id="ARBA00022692"/>
    </source>
</evidence>
<comment type="similarity">
    <text evidence="2 9">Belongs to the CN hydrolase family. Apolipoprotein N-acyltransferase subfamily.</text>
</comment>
<feature type="transmembrane region" description="Helical" evidence="9">
    <location>
        <begin position="76"/>
        <end position="98"/>
    </location>
</feature>
<sequence length="543" mass="58449">MIRGLMGVRMERLADRVILVWGFKRSLLAIAAGAFAVLALPPIGFFAAMFVSFTLLVWLIDGAAASPESGLIGRLWPAFATGWLFGFGYFVAGLWWLGHALLVDQEEFAWALPLAIFGLPACLAIFYGLAAALARIVWSDGMGRIAALAAGFGLMEWLRSVILTGFPWNAIGYGIMPVPLMMQSAHVIGAMGVTALAVFVFSAPALAGTRQGARTGIALAALFFAAHLGYGAYALHLAPRPDTLPEDKRPVVRLVQPAIDQTEKMDNDVDRAAIFETHLKLSAEAPKNGGRKPDIIVWPETSIPFILTDNQDALTRIADTLDDDQILIAGAVRAEEMGPGTPPRYYNSIYVIDGRGQIIAASDKVHLVPFGEYLPFEDVLTEFGIQNVVEIPGGFSAAASRHLLALPGGLNLYPLICYEIIFPGEMTGDIKDANAILNITNDAWFGVTPGPYQHFQQARVRAVETGLPLIRDANSGISALVNAHGEIIAGLDLGETGFVDATLDSISDGVGTTFPRQTYFWLTEVLLILIALISRRGFISGLN</sequence>
<proteinExistence type="inferred from homology"/>
<dbReference type="GO" id="GO:0042158">
    <property type="term" value="P:lipoprotein biosynthetic process"/>
    <property type="evidence" value="ECO:0007669"/>
    <property type="project" value="UniProtKB-UniRule"/>
</dbReference>
<feature type="transmembrane region" description="Helical" evidence="9">
    <location>
        <begin position="219"/>
        <end position="238"/>
    </location>
</feature>
<evidence type="ECO:0000256" key="9">
    <source>
        <dbReference type="HAMAP-Rule" id="MF_01148"/>
    </source>
</evidence>
<dbReference type="EnsemblBacteria" id="CAK05882">
    <property type="protein sequence ID" value="CAK05882"/>
    <property type="gene ID" value="RL0391"/>
</dbReference>
<name>Q1MMC0_RHIJ3</name>
<keyword evidence="4 9" id="KW-0808">Transferase</keyword>
<protein>
    <recommendedName>
        <fullName evidence="9">Apolipoprotein N-acyltransferase</fullName>
        <shortName evidence="9">ALP N-acyltransferase</shortName>
        <ecNumber evidence="9">2.3.1.269</ecNumber>
    </recommendedName>
</protein>
<dbReference type="Pfam" id="PF00795">
    <property type="entry name" value="CN_hydrolase"/>
    <property type="match status" value="1"/>
</dbReference>
<feature type="transmembrane region" description="Helical" evidence="9">
    <location>
        <begin position="21"/>
        <end position="39"/>
    </location>
</feature>
<dbReference type="Proteomes" id="UP000006575">
    <property type="component" value="Chromosome"/>
</dbReference>
<feature type="transmembrane region" description="Helical" evidence="9">
    <location>
        <begin position="110"/>
        <end position="133"/>
    </location>
</feature>
<keyword evidence="8 9" id="KW-0012">Acyltransferase</keyword>
<evidence type="ECO:0000256" key="4">
    <source>
        <dbReference type="ARBA" id="ARBA00022679"/>
    </source>
</evidence>
<dbReference type="InterPro" id="IPR003010">
    <property type="entry name" value="C-N_Hydrolase"/>
</dbReference>
<comment type="subcellular location">
    <subcellularLocation>
        <location evidence="9">Cell inner membrane</location>
        <topology evidence="9">Multi-pass membrane protein</topology>
    </subcellularLocation>
    <subcellularLocation>
        <location evidence="1">Cell membrane</location>
        <topology evidence="1">Multi-pass membrane protein</topology>
    </subcellularLocation>
</comment>
<dbReference type="HOGENOM" id="CLU_019563_3_1_5"/>
<accession>Q1MMC0</accession>
<dbReference type="PANTHER" id="PTHR38686">
    <property type="entry name" value="APOLIPOPROTEIN N-ACYLTRANSFERASE"/>
    <property type="match status" value="1"/>
</dbReference>
<dbReference type="CDD" id="cd07571">
    <property type="entry name" value="ALP_N-acyl_transferase"/>
    <property type="match status" value="1"/>
</dbReference>
<evidence type="ECO:0000259" key="10">
    <source>
        <dbReference type="PROSITE" id="PS50263"/>
    </source>
</evidence>
<dbReference type="GO" id="GO:0005886">
    <property type="term" value="C:plasma membrane"/>
    <property type="evidence" value="ECO:0007669"/>
    <property type="project" value="UniProtKB-SubCell"/>
</dbReference>
<dbReference type="NCBIfam" id="TIGR00546">
    <property type="entry name" value="lnt"/>
    <property type="match status" value="1"/>
</dbReference>
<keyword evidence="9" id="KW-0997">Cell inner membrane</keyword>
<organism evidence="11 12">
    <name type="scientific">Rhizobium johnstonii (strain DSM 114642 / LMG 32736 / 3841)</name>
    <name type="common">Rhizobium leguminosarum bv. viciae</name>
    <dbReference type="NCBI Taxonomy" id="216596"/>
    <lineage>
        <taxon>Bacteria</taxon>
        <taxon>Pseudomonadati</taxon>
        <taxon>Pseudomonadota</taxon>
        <taxon>Alphaproteobacteria</taxon>
        <taxon>Hyphomicrobiales</taxon>
        <taxon>Rhizobiaceae</taxon>
        <taxon>Rhizobium/Agrobacterium group</taxon>
        <taxon>Rhizobium</taxon>
        <taxon>Rhizobium johnstonii</taxon>
    </lineage>
</organism>
<dbReference type="EC" id="2.3.1.269" evidence="9"/>
<evidence type="ECO:0000313" key="11">
    <source>
        <dbReference type="EMBL" id="CAK05882.1"/>
    </source>
</evidence>
<comment type="catalytic activity">
    <reaction evidence="9">
        <text>N-terminal S-1,2-diacyl-sn-glyceryl-L-cysteinyl-[lipoprotein] + a glycerophospholipid = N-acyl-S-1,2-diacyl-sn-glyceryl-L-cysteinyl-[lipoprotein] + a 2-acyl-sn-glycero-3-phospholipid + H(+)</text>
        <dbReference type="Rhea" id="RHEA:48228"/>
        <dbReference type="Rhea" id="RHEA-COMP:14681"/>
        <dbReference type="Rhea" id="RHEA-COMP:14684"/>
        <dbReference type="ChEBI" id="CHEBI:15378"/>
        <dbReference type="ChEBI" id="CHEBI:136912"/>
        <dbReference type="ChEBI" id="CHEBI:140656"/>
        <dbReference type="ChEBI" id="CHEBI:140657"/>
        <dbReference type="ChEBI" id="CHEBI:140660"/>
        <dbReference type="EC" id="2.3.1.269"/>
    </reaction>
</comment>
<dbReference type="AlphaFoldDB" id="Q1MMC0"/>
<dbReference type="Pfam" id="PF20154">
    <property type="entry name" value="LNT_N"/>
    <property type="match status" value="1"/>
</dbReference>
<keyword evidence="5 9" id="KW-0812">Transmembrane</keyword>
<dbReference type="Gene3D" id="3.60.110.10">
    <property type="entry name" value="Carbon-nitrogen hydrolase"/>
    <property type="match status" value="1"/>
</dbReference>
<evidence type="ECO:0000256" key="7">
    <source>
        <dbReference type="ARBA" id="ARBA00023136"/>
    </source>
</evidence>
<comment type="pathway">
    <text evidence="9">Protein modification; lipoprotein biosynthesis (N-acyl transfer).</text>
</comment>